<evidence type="ECO:0000256" key="6">
    <source>
        <dbReference type="ARBA" id="ARBA00022970"/>
    </source>
</evidence>
<reference evidence="10" key="1">
    <citation type="journal article" date="2021" name="PeerJ">
        <title>Extensive microbial diversity within the chicken gut microbiome revealed by metagenomics and culture.</title>
        <authorList>
            <person name="Gilroy R."/>
            <person name="Ravi A."/>
            <person name="Getino M."/>
            <person name="Pursley I."/>
            <person name="Horton D.L."/>
            <person name="Alikhan N.F."/>
            <person name="Baker D."/>
            <person name="Gharbi K."/>
            <person name="Hall N."/>
            <person name="Watson M."/>
            <person name="Adriaenssens E.M."/>
            <person name="Foster-Nyarko E."/>
            <person name="Jarju S."/>
            <person name="Secka A."/>
            <person name="Antonio M."/>
            <person name="Oren A."/>
            <person name="Chaudhuri R.R."/>
            <person name="La Ragione R."/>
            <person name="Hildebrand F."/>
            <person name="Pallen M.J."/>
        </authorList>
    </citation>
    <scope>NUCLEOTIDE SEQUENCE</scope>
    <source>
        <strain evidence="10">CHK169-2315</strain>
    </source>
</reference>
<evidence type="ECO:0000256" key="2">
    <source>
        <dbReference type="ARBA" id="ARBA00008540"/>
    </source>
</evidence>
<comment type="similarity">
    <text evidence="2 9">Belongs to the branched chain amino acid transporter family.</text>
</comment>
<feature type="transmembrane region" description="Helical" evidence="9">
    <location>
        <begin position="321"/>
        <end position="341"/>
    </location>
</feature>
<dbReference type="NCBIfam" id="TIGR00796">
    <property type="entry name" value="livcs"/>
    <property type="match status" value="1"/>
</dbReference>
<sequence length="454" mass="49673">MNKKLTFTSHLAIGFMLFALFFGAGNLIFPAQLGQEAGSNVWPAVFGFLTTGVTLPFIGILAIGFSGSNNLQELASRVHPMYGVLFTAILYLSIGPFFAAPRTATVAYEVGITPFIQHSNDQIGLFVFSIIFFLIALYFSLRPGKIVESIGKILAPLLVTLLVILLVIAFINPMGAFQDATGNYVHQAYVTGFLEGYHTMDALASLVFGIIIITIIRSHGVTSKWKIFIEAGKSGIIATFLLAFIYVGIALLGASSVESIGMQETGGAVLSGTANYYFGIFGNTMLAIVMMLACLTTAIGLIIANAEYFQTLFPRFSYKQFVYFFTILTFGFANFGLANIITYSVPVLMVLYPLAIGIMMLSFLSPLFMHKQFVYIGSVILIFAVSLFDGCKALAESLGVESFTWTKSFVSFYEKILPLYGEGLGWFAPAFLFILLMIIFFQIKRLFGKRVSAS</sequence>
<evidence type="ECO:0000256" key="7">
    <source>
        <dbReference type="ARBA" id="ARBA00022989"/>
    </source>
</evidence>
<dbReference type="AlphaFoldDB" id="A0A9D1PKV5"/>
<dbReference type="PANTHER" id="PTHR30588:SF0">
    <property type="entry name" value="BRANCHED-CHAIN AMINO ACID PERMEASE BRNQ"/>
    <property type="match status" value="1"/>
</dbReference>
<feature type="transmembrane region" description="Helical" evidence="9">
    <location>
        <begin position="153"/>
        <end position="177"/>
    </location>
</feature>
<feature type="transmembrane region" description="Helical" evidence="9">
    <location>
        <begin position="41"/>
        <end position="66"/>
    </location>
</feature>
<dbReference type="InterPro" id="IPR004685">
    <property type="entry name" value="Brnchd-chn_aa_trnsp_Livcs"/>
</dbReference>
<keyword evidence="5 9" id="KW-0812">Transmembrane</keyword>
<organism evidence="10 11">
    <name type="scientific">Candidatus Pseudogracilibacillus intestinigallinarum</name>
    <dbReference type="NCBI Taxonomy" id="2838742"/>
    <lineage>
        <taxon>Bacteria</taxon>
        <taxon>Bacillati</taxon>
        <taxon>Bacillota</taxon>
        <taxon>Bacilli</taxon>
        <taxon>Bacillales</taxon>
        <taxon>Bacillaceae</taxon>
        <taxon>Pseudogracilibacillus</taxon>
    </lineage>
</organism>
<feature type="transmembrane region" description="Helical" evidence="9">
    <location>
        <begin position="197"/>
        <end position="216"/>
    </location>
</feature>
<keyword evidence="3 9" id="KW-0813">Transport</keyword>
<feature type="transmembrane region" description="Helical" evidence="9">
    <location>
        <begin position="7"/>
        <end position="29"/>
    </location>
</feature>
<comment type="caution">
    <text evidence="10">The sequence shown here is derived from an EMBL/GenBank/DDBJ whole genome shotgun (WGS) entry which is preliminary data.</text>
</comment>
<feature type="transmembrane region" description="Helical" evidence="9">
    <location>
        <begin position="78"/>
        <end position="99"/>
    </location>
</feature>
<keyword evidence="4" id="KW-1003">Cell membrane</keyword>
<feature type="transmembrane region" description="Helical" evidence="9">
    <location>
        <begin position="373"/>
        <end position="395"/>
    </location>
</feature>
<dbReference type="GO" id="GO:0005886">
    <property type="term" value="C:plasma membrane"/>
    <property type="evidence" value="ECO:0007669"/>
    <property type="project" value="UniProtKB-SubCell"/>
</dbReference>
<dbReference type="GO" id="GO:0015188">
    <property type="term" value="F:L-isoleucine transmembrane transporter activity"/>
    <property type="evidence" value="ECO:0007669"/>
    <property type="project" value="TreeGrafter"/>
</dbReference>
<dbReference type="PANTHER" id="PTHR30588">
    <property type="entry name" value="BRANCHED-CHAIN AMINO ACID TRANSPORT SYSTEM 2 CARRIER PROTEIN"/>
    <property type="match status" value="1"/>
</dbReference>
<keyword evidence="8 9" id="KW-0472">Membrane</keyword>
<keyword evidence="6 9" id="KW-0029">Amino-acid transport</keyword>
<dbReference type="GO" id="GO:0005304">
    <property type="term" value="F:L-valine transmembrane transporter activity"/>
    <property type="evidence" value="ECO:0007669"/>
    <property type="project" value="TreeGrafter"/>
</dbReference>
<dbReference type="GO" id="GO:0015818">
    <property type="term" value="P:isoleucine transport"/>
    <property type="evidence" value="ECO:0007669"/>
    <property type="project" value="TreeGrafter"/>
</dbReference>
<evidence type="ECO:0000256" key="8">
    <source>
        <dbReference type="ARBA" id="ARBA00023136"/>
    </source>
</evidence>
<evidence type="ECO:0000313" key="11">
    <source>
        <dbReference type="Proteomes" id="UP000823937"/>
    </source>
</evidence>
<protein>
    <recommendedName>
        <fullName evidence="9">Branched-chain amino acid transport system carrier protein</fullName>
    </recommendedName>
</protein>
<name>A0A9D1PKV5_9BACI</name>
<feature type="transmembrane region" description="Helical" evidence="9">
    <location>
        <begin position="276"/>
        <end position="309"/>
    </location>
</feature>
<dbReference type="EMBL" id="DXHX01000032">
    <property type="protein sequence ID" value="HIV73912.1"/>
    <property type="molecule type" value="Genomic_DNA"/>
</dbReference>
<comment type="function">
    <text evidence="9">Component of the transport system for branched-chain amino acids.</text>
</comment>
<gene>
    <name evidence="10" type="primary">brnQ</name>
    <name evidence="10" type="ORF">H9895_02390</name>
</gene>
<proteinExistence type="inferred from homology"/>
<accession>A0A9D1PKV5</accession>
<feature type="transmembrane region" description="Helical" evidence="9">
    <location>
        <begin position="236"/>
        <end position="256"/>
    </location>
</feature>
<evidence type="ECO:0000256" key="1">
    <source>
        <dbReference type="ARBA" id="ARBA00004651"/>
    </source>
</evidence>
<evidence type="ECO:0000256" key="3">
    <source>
        <dbReference type="ARBA" id="ARBA00022448"/>
    </source>
</evidence>
<evidence type="ECO:0000313" key="10">
    <source>
        <dbReference type="EMBL" id="HIV73912.1"/>
    </source>
</evidence>
<dbReference type="GO" id="GO:0015190">
    <property type="term" value="F:L-leucine transmembrane transporter activity"/>
    <property type="evidence" value="ECO:0007669"/>
    <property type="project" value="TreeGrafter"/>
</dbReference>
<keyword evidence="7 9" id="KW-1133">Transmembrane helix</keyword>
<comment type="subcellular location">
    <subcellularLocation>
        <location evidence="1 9">Cell membrane</location>
        <topology evidence="1 9">Multi-pass membrane protein</topology>
    </subcellularLocation>
</comment>
<reference evidence="10" key="2">
    <citation type="submission" date="2021-04" db="EMBL/GenBank/DDBJ databases">
        <authorList>
            <person name="Gilroy R."/>
        </authorList>
    </citation>
    <scope>NUCLEOTIDE SEQUENCE</scope>
    <source>
        <strain evidence="10">CHK169-2315</strain>
    </source>
</reference>
<evidence type="ECO:0000256" key="9">
    <source>
        <dbReference type="RuleBase" id="RU362122"/>
    </source>
</evidence>
<evidence type="ECO:0000256" key="5">
    <source>
        <dbReference type="ARBA" id="ARBA00022692"/>
    </source>
</evidence>
<feature type="transmembrane region" description="Helical" evidence="9">
    <location>
        <begin position="424"/>
        <end position="443"/>
    </location>
</feature>
<feature type="transmembrane region" description="Helical" evidence="9">
    <location>
        <begin position="123"/>
        <end position="141"/>
    </location>
</feature>
<dbReference type="GO" id="GO:0015820">
    <property type="term" value="P:L-leucine transport"/>
    <property type="evidence" value="ECO:0007669"/>
    <property type="project" value="TreeGrafter"/>
</dbReference>
<feature type="transmembrane region" description="Helical" evidence="9">
    <location>
        <begin position="347"/>
        <end position="368"/>
    </location>
</feature>
<dbReference type="Proteomes" id="UP000823937">
    <property type="component" value="Unassembled WGS sequence"/>
</dbReference>
<dbReference type="Pfam" id="PF05525">
    <property type="entry name" value="Branch_AA_trans"/>
    <property type="match status" value="1"/>
</dbReference>
<evidence type="ECO:0000256" key="4">
    <source>
        <dbReference type="ARBA" id="ARBA00022475"/>
    </source>
</evidence>